<feature type="compositionally biased region" description="Gly residues" evidence="7">
    <location>
        <begin position="23"/>
        <end position="35"/>
    </location>
</feature>
<keyword evidence="6 8" id="KW-0472">Membrane</keyword>
<feature type="transmembrane region" description="Helical" evidence="8">
    <location>
        <begin position="239"/>
        <end position="257"/>
    </location>
</feature>
<keyword evidence="4 8" id="KW-0812">Transmembrane</keyword>
<dbReference type="InterPro" id="IPR037185">
    <property type="entry name" value="EmrE-like"/>
</dbReference>
<feature type="transmembrane region" description="Helical" evidence="8">
    <location>
        <begin position="156"/>
        <end position="174"/>
    </location>
</feature>
<feature type="domain" description="EamA" evidence="9">
    <location>
        <begin position="180"/>
        <end position="311"/>
    </location>
</feature>
<accession>A0ABT2JWK3</accession>
<proteinExistence type="inferred from homology"/>
<sequence length="330" mass="32740">METPAESVAPARSRGRRTASAAGPGGASGAGLGGGRRTGSGAGRAGAVGLVCAGAFSLQFGSAVAALLFPRAGALGVVGLRLVFSALIMLVLCRPRLRGHSRGDWAAAVGLGIALGTMNTLFYQAIDRIPLGPAVTLELLGPLALSVVAARRALSLLWAALALGGVYLLGSSGFDKLNAAGVAFALAAGGMWVLYILFNARAGARFPKMDGLALAMGVAAVISAPLAVTSAGTALLDPVTLGLGAAVAVLSSGLPYAMDLLALRRLPQATFAVLMSLMPAAAATAGFLVLGQSLGPLEVLALVMVIAAAVGAVRTGARRPSAAPERRPGS</sequence>
<name>A0ABT2JWK3_9ACTN</name>
<feature type="transmembrane region" description="Helical" evidence="8">
    <location>
        <begin position="74"/>
        <end position="93"/>
    </location>
</feature>
<evidence type="ECO:0000256" key="6">
    <source>
        <dbReference type="ARBA" id="ARBA00023136"/>
    </source>
</evidence>
<keyword evidence="5 8" id="KW-1133">Transmembrane helix</keyword>
<evidence type="ECO:0000313" key="11">
    <source>
        <dbReference type="Proteomes" id="UP001156389"/>
    </source>
</evidence>
<feature type="transmembrane region" description="Helical" evidence="8">
    <location>
        <begin position="269"/>
        <end position="291"/>
    </location>
</feature>
<evidence type="ECO:0000256" key="8">
    <source>
        <dbReference type="SAM" id="Phobius"/>
    </source>
</evidence>
<dbReference type="PANTHER" id="PTHR42920:SF5">
    <property type="entry name" value="EAMA DOMAIN-CONTAINING PROTEIN"/>
    <property type="match status" value="1"/>
</dbReference>
<dbReference type="EMBL" id="JAJAGO010000008">
    <property type="protein sequence ID" value="MCT2591829.1"/>
    <property type="molecule type" value="Genomic_DNA"/>
</dbReference>
<feature type="transmembrane region" description="Helical" evidence="8">
    <location>
        <begin position="45"/>
        <end position="68"/>
    </location>
</feature>
<comment type="subcellular location">
    <subcellularLocation>
        <location evidence="1">Cell membrane</location>
        <topology evidence="1">Multi-pass membrane protein</topology>
    </subcellularLocation>
</comment>
<evidence type="ECO:0000256" key="7">
    <source>
        <dbReference type="SAM" id="MobiDB-lite"/>
    </source>
</evidence>
<feature type="transmembrane region" description="Helical" evidence="8">
    <location>
        <begin position="297"/>
        <end position="317"/>
    </location>
</feature>
<dbReference type="PANTHER" id="PTHR42920">
    <property type="entry name" value="OS03G0707200 PROTEIN-RELATED"/>
    <property type="match status" value="1"/>
</dbReference>
<feature type="transmembrane region" description="Helical" evidence="8">
    <location>
        <begin position="212"/>
        <end position="233"/>
    </location>
</feature>
<dbReference type="InterPro" id="IPR000620">
    <property type="entry name" value="EamA_dom"/>
</dbReference>
<organism evidence="10 11">
    <name type="scientific">Streptomyces gossypii</name>
    <dbReference type="NCBI Taxonomy" id="2883101"/>
    <lineage>
        <taxon>Bacteria</taxon>
        <taxon>Bacillati</taxon>
        <taxon>Actinomycetota</taxon>
        <taxon>Actinomycetes</taxon>
        <taxon>Kitasatosporales</taxon>
        <taxon>Streptomycetaceae</taxon>
        <taxon>Streptomyces</taxon>
    </lineage>
</organism>
<dbReference type="Pfam" id="PF00892">
    <property type="entry name" value="EamA"/>
    <property type="match status" value="1"/>
</dbReference>
<evidence type="ECO:0000256" key="1">
    <source>
        <dbReference type="ARBA" id="ARBA00004651"/>
    </source>
</evidence>
<feature type="transmembrane region" description="Helical" evidence="8">
    <location>
        <begin position="180"/>
        <end position="200"/>
    </location>
</feature>
<evidence type="ECO:0000259" key="9">
    <source>
        <dbReference type="Pfam" id="PF00892"/>
    </source>
</evidence>
<feature type="transmembrane region" description="Helical" evidence="8">
    <location>
        <begin position="105"/>
        <end position="125"/>
    </location>
</feature>
<dbReference type="Proteomes" id="UP001156389">
    <property type="component" value="Unassembled WGS sequence"/>
</dbReference>
<evidence type="ECO:0000256" key="5">
    <source>
        <dbReference type="ARBA" id="ARBA00022989"/>
    </source>
</evidence>
<evidence type="ECO:0000313" key="10">
    <source>
        <dbReference type="EMBL" id="MCT2591829.1"/>
    </source>
</evidence>
<feature type="transmembrane region" description="Helical" evidence="8">
    <location>
        <begin position="131"/>
        <end position="149"/>
    </location>
</feature>
<reference evidence="10 11" key="1">
    <citation type="submission" date="2021-10" db="EMBL/GenBank/DDBJ databases">
        <title>Streptomyces gossypii sp. nov., isolated from soil collected from cotton field.</title>
        <authorList>
            <person name="Ge X."/>
            <person name="Chen X."/>
            <person name="Liu W."/>
        </authorList>
    </citation>
    <scope>NUCLEOTIDE SEQUENCE [LARGE SCALE GENOMIC DNA]</scope>
    <source>
        <strain evidence="10 11">N2-109</strain>
    </source>
</reference>
<protein>
    <submittedName>
        <fullName evidence="10">EamA family transporter</fullName>
    </submittedName>
</protein>
<comment type="similarity">
    <text evidence="2">Belongs to the EamA transporter family.</text>
</comment>
<feature type="region of interest" description="Disordered" evidence="7">
    <location>
        <begin position="1"/>
        <end position="35"/>
    </location>
</feature>
<evidence type="ECO:0000256" key="4">
    <source>
        <dbReference type="ARBA" id="ARBA00022692"/>
    </source>
</evidence>
<dbReference type="SUPFAM" id="SSF103481">
    <property type="entry name" value="Multidrug resistance efflux transporter EmrE"/>
    <property type="match status" value="2"/>
</dbReference>
<dbReference type="InterPro" id="IPR051258">
    <property type="entry name" value="Diverse_Substrate_Transporter"/>
</dbReference>
<evidence type="ECO:0000256" key="3">
    <source>
        <dbReference type="ARBA" id="ARBA00022475"/>
    </source>
</evidence>
<keyword evidence="3" id="KW-1003">Cell membrane</keyword>
<evidence type="ECO:0000256" key="2">
    <source>
        <dbReference type="ARBA" id="ARBA00007362"/>
    </source>
</evidence>
<comment type="caution">
    <text evidence="10">The sequence shown here is derived from an EMBL/GenBank/DDBJ whole genome shotgun (WGS) entry which is preliminary data.</text>
</comment>
<gene>
    <name evidence="10" type="ORF">LHJ74_18320</name>
</gene>
<dbReference type="RefSeq" id="WP_260219161.1">
    <property type="nucleotide sequence ID" value="NZ_JAJAGO010000008.1"/>
</dbReference>
<keyword evidence="11" id="KW-1185">Reference proteome</keyword>